<dbReference type="Proteomes" id="UP001194468">
    <property type="component" value="Unassembled WGS sequence"/>
</dbReference>
<sequence>MRESGSGEWIRALEIPLEDIERLSFRPLKWLRFVAFAALGAKGDLFDTSGPDRNIVNYKTVSFTDLAESYYFVPDGWYHLVESYGLADYTTSSASTLRRTALRRDVAQRDGNYCVITRTPRNGHHATHIIPHSKGDEYIRFVISDRRSLYEDQQVYLRSDVNIDSPENGMFLTPDLHCQFGLGMSAFLKTPNFALDPADIPRVEPGEIPASRTTMQHIEPPGGRVPVPQLDVQPDWAIQGAPPSLLLDYMYGVAVIQRWATTDIQDVLKHRHETCFNFPLNTPSSPLEDEYDDSAQCRAVDTAFAFTMFFKGYPPGTTFDMICQK</sequence>
<proteinExistence type="predicted"/>
<name>A0AAD4BYP5_BOLED</name>
<evidence type="ECO:0000259" key="1">
    <source>
        <dbReference type="Pfam" id="PF13391"/>
    </source>
</evidence>
<feature type="domain" description="HNH nuclease" evidence="1">
    <location>
        <begin position="114"/>
        <end position="187"/>
    </location>
</feature>
<protein>
    <recommendedName>
        <fullName evidence="1">HNH nuclease domain-containing protein</fullName>
    </recommendedName>
</protein>
<evidence type="ECO:0000313" key="2">
    <source>
        <dbReference type="EMBL" id="KAF8443814.1"/>
    </source>
</evidence>
<accession>A0AAD4BYP5</accession>
<organism evidence="2 3">
    <name type="scientific">Boletus edulis BED1</name>
    <dbReference type="NCBI Taxonomy" id="1328754"/>
    <lineage>
        <taxon>Eukaryota</taxon>
        <taxon>Fungi</taxon>
        <taxon>Dikarya</taxon>
        <taxon>Basidiomycota</taxon>
        <taxon>Agaricomycotina</taxon>
        <taxon>Agaricomycetes</taxon>
        <taxon>Agaricomycetidae</taxon>
        <taxon>Boletales</taxon>
        <taxon>Boletineae</taxon>
        <taxon>Boletaceae</taxon>
        <taxon>Boletoideae</taxon>
        <taxon>Boletus</taxon>
    </lineage>
</organism>
<evidence type="ECO:0000313" key="3">
    <source>
        <dbReference type="Proteomes" id="UP001194468"/>
    </source>
</evidence>
<reference evidence="2" key="2">
    <citation type="journal article" date="2020" name="Nat. Commun.">
        <title>Large-scale genome sequencing of mycorrhizal fungi provides insights into the early evolution of symbiotic traits.</title>
        <authorList>
            <person name="Miyauchi S."/>
            <person name="Kiss E."/>
            <person name="Kuo A."/>
            <person name="Drula E."/>
            <person name="Kohler A."/>
            <person name="Sanchez-Garcia M."/>
            <person name="Morin E."/>
            <person name="Andreopoulos B."/>
            <person name="Barry K.W."/>
            <person name="Bonito G."/>
            <person name="Buee M."/>
            <person name="Carver A."/>
            <person name="Chen C."/>
            <person name="Cichocki N."/>
            <person name="Clum A."/>
            <person name="Culley D."/>
            <person name="Crous P.W."/>
            <person name="Fauchery L."/>
            <person name="Girlanda M."/>
            <person name="Hayes R.D."/>
            <person name="Keri Z."/>
            <person name="LaButti K."/>
            <person name="Lipzen A."/>
            <person name="Lombard V."/>
            <person name="Magnuson J."/>
            <person name="Maillard F."/>
            <person name="Murat C."/>
            <person name="Nolan M."/>
            <person name="Ohm R.A."/>
            <person name="Pangilinan J."/>
            <person name="Pereira M.F."/>
            <person name="Perotto S."/>
            <person name="Peter M."/>
            <person name="Pfister S."/>
            <person name="Riley R."/>
            <person name="Sitrit Y."/>
            <person name="Stielow J.B."/>
            <person name="Szollosi G."/>
            <person name="Zifcakova L."/>
            <person name="Stursova M."/>
            <person name="Spatafora J.W."/>
            <person name="Tedersoo L."/>
            <person name="Vaario L.M."/>
            <person name="Yamada A."/>
            <person name="Yan M."/>
            <person name="Wang P."/>
            <person name="Xu J."/>
            <person name="Bruns T."/>
            <person name="Baldrian P."/>
            <person name="Vilgalys R."/>
            <person name="Dunand C."/>
            <person name="Henrissat B."/>
            <person name="Grigoriev I.V."/>
            <person name="Hibbett D."/>
            <person name="Nagy L.G."/>
            <person name="Martin F.M."/>
        </authorList>
    </citation>
    <scope>NUCLEOTIDE SEQUENCE</scope>
    <source>
        <strain evidence="2">BED1</strain>
    </source>
</reference>
<keyword evidence="3" id="KW-1185">Reference proteome</keyword>
<reference evidence="2" key="1">
    <citation type="submission" date="2019-10" db="EMBL/GenBank/DDBJ databases">
        <authorList>
            <consortium name="DOE Joint Genome Institute"/>
            <person name="Kuo A."/>
            <person name="Miyauchi S."/>
            <person name="Kiss E."/>
            <person name="Drula E."/>
            <person name="Kohler A."/>
            <person name="Sanchez-Garcia M."/>
            <person name="Andreopoulos B."/>
            <person name="Barry K.W."/>
            <person name="Bonito G."/>
            <person name="Buee M."/>
            <person name="Carver A."/>
            <person name="Chen C."/>
            <person name="Cichocki N."/>
            <person name="Clum A."/>
            <person name="Culley D."/>
            <person name="Crous P.W."/>
            <person name="Fauchery L."/>
            <person name="Girlanda M."/>
            <person name="Hayes R."/>
            <person name="Keri Z."/>
            <person name="LaButti K."/>
            <person name="Lipzen A."/>
            <person name="Lombard V."/>
            <person name="Magnuson J."/>
            <person name="Maillard F."/>
            <person name="Morin E."/>
            <person name="Murat C."/>
            <person name="Nolan M."/>
            <person name="Ohm R."/>
            <person name="Pangilinan J."/>
            <person name="Pereira M."/>
            <person name="Perotto S."/>
            <person name="Peter M."/>
            <person name="Riley R."/>
            <person name="Sitrit Y."/>
            <person name="Stielow B."/>
            <person name="Szollosi G."/>
            <person name="Zifcakova L."/>
            <person name="Stursova M."/>
            <person name="Spatafora J.W."/>
            <person name="Tedersoo L."/>
            <person name="Vaario L.-M."/>
            <person name="Yamada A."/>
            <person name="Yan M."/>
            <person name="Wang P."/>
            <person name="Xu J."/>
            <person name="Bruns T."/>
            <person name="Baldrian P."/>
            <person name="Vilgalys R."/>
            <person name="Henrissat B."/>
            <person name="Grigoriev I.V."/>
            <person name="Hibbett D."/>
            <person name="Nagy L.G."/>
            <person name="Martin F.M."/>
        </authorList>
    </citation>
    <scope>NUCLEOTIDE SEQUENCE</scope>
    <source>
        <strain evidence="2">BED1</strain>
    </source>
</reference>
<comment type="caution">
    <text evidence="2">The sequence shown here is derived from an EMBL/GenBank/DDBJ whole genome shotgun (WGS) entry which is preliminary data.</text>
</comment>
<dbReference type="EMBL" id="WHUW01000007">
    <property type="protein sequence ID" value="KAF8443814.1"/>
    <property type="molecule type" value="Genomic_DNA"/>
</dbReference>
<dbReference type="Pfam" id="PF13391">
    <property type="entry name" value="HNH_2"/>
    <property type="match status" value="1"/>
</dbReference>
<dbReference type="InterPro" id="IPR003615">
    <property type="entry name" value="HNH_nuc"/>
</dbReference>
<gene>
    <name evidence="2" type="ORF">L210DRAFT_3395087</name>
</gene>
<dbReference type="AlphaFoldDB" id="A0AAD4BYP5"/>